<dbReference type="AlphaFoldDB" id="A0A2K3QAP7"/>
<evidence type="ECO:0000313" key="2">
    <source>
        <dbReference type="Proteomes" id="UP000236621"/>
    </source>
</evidence>
<dbReference type="STRING" id="45235.A0A2K3QAP7"/>
<name>A0A2K3QAP7_9HYPO</name>
<dbReference type="EMBL" id="NRSZ01000865">
    <property type="protein sequence ID" value="PNY24619.1"/>
    <property type="molecule type" value="Genomic_DNA"/>
</dbReference>
<keyword evidence="2" id="KW-1185">Reference proteome</keyword>
<sequence>MAYRAVFRDVCARSGLDLDPLPKVCGWLAELGADVVRERVDWVPLGSWGPDAMMRRKGALLADMIDCGFESWTLMLFRKAGWSEDDMRALVERVKEESRCLEHRTYVKIAFITARKSLAEDEEAETAG</sequence>
<comment type="caution">
    <text evidence="1">The sequence shown here is derived from an EMBL/GenBank/DDBJ whole genome shotgun (WGS) entry which is preliminary data.</text>
</comment>
<evidence type="ECO:0008006" key="3">
    <source>
        <dbReference type="Google" id="ProtNLM"/>
    </source>
</evidence>
<organism evidence="1 2">
    <name type="scientific">Tolypocladium capitatum</name>
    <dbReference type="NCBI Taxonomy" id="45235"/>
    <lineage>
        <taxon>Eukaryota</taxon>
        <taxon>Fungi</taxon>
        <taxon>Dikarya</taxon>
        <taxon>Ascomycota</taxon>
        <taxon>Pezizomycotina</taxon>
        <taxon>Sordariomycetes</taxon>
        <taxon>Hypocreomycetidae</taxon>
        <taxon>Hypocreales</taxon>
        <taxon>Ophiocordycipitaceae</taxon>
        <taxon>Tolypocladium</taxon>
    </lineage>
</organism>
<accession>A0A2K3QAP7</accession>
<proteinExistence type="predicted"/>
<dbReference type="Proteomes" id="UP000236621">
    <property type="component" value="Unassembled WGS sequence"/>
</dbReference>
<dbReference type="OrthoDB" id="2013972at2759"/>
<protein>
    <recommendedName>
        <fullName evidence="3">Methyltransferase domain-containing protein</fullName>
    </recommendedName>
</protein>
<reference evidence="1 2" key="1">
    <citation type="submission" date="2017-08" db="EMBL/GenBank/DDBJ databases">
        <title>Harnessing the power of phylogenomics to disentangle the directionality and signatures of interkingdom host jumping in the parasitic fungal genus Tolypocladium.</title>
        <authorList>
            <person name="Quandt C.A."/>
            <person name="Patterson W."/>
            <person name="Spatafora J.W."/>
        </authorList>
    </citation>
    <scope>NUCLEOTIDE SEQUENCE [LARGE SCALE GENOMIC DNA]</scope>
    <source>
        <strain evidence="1 2">CBS 113982</strain>
    </source>
</reference>
<evidence type="ECO:0000313" key="1">
    <source>
        <dbReference type="EMBL" id="PNY24619.1"/>
    </source>
</evidence>
<gene>
    <name evidence="1" type="ORF">TCAP_05444</name>
</gene>